<evidence type="ECO:0000313" key="3">
    <source>
        <dbReference type="Proteomes" id="UP001066276"/>
    </source>
</evidence>
<feature type="compositionally biased region" description="Polar residues" evidence="1">
    <location>
        <begin position="29"/>
        <end position="39"/>
    </location>
</feature>
<reference evidence="2" key="1">
    <citation type="journal article" date="2022" name="bioRxiv">
        <title>Sequencing and chromosome-scale assembly of the giantPleurodeles waltlgenome.</title>
        <authorList>
            <person name="Brown T."/>
            <person name="Elewa A."/>
            <person name="Iarovenko S."/>
            <person name="Subramanian E."/>
            <person name="Araus A.J."/>
            <person name="Petzold A."/>
            <person name="Susuki M."/>
            <person name="Suzuki K.-i.T."/>
            <person name="Hayashi T."/>
            <person name="Toyoda A."/>
            <person name="Oliveira C."/>
            <person name="Osipova E."/>
            <person name="Leigh N.D."/>
            <person name="Simon A."/>
            <person name="Yun M.H."/>
        </authorList>
    </citation>
    <scope>NUCLEOTIDE SEQUENCE</scope>
    <source>
        <strain evidence="2">20211129_DDA</strain>
        <tissue evidence="2">Liver</tissue>
    </source>
</reference>
<evidence type="ECO:0000256" key="1">
    <source>
        <dbReference type="SAM" id="MobiDB-lite"/>
    </source>
</evidence>
<accession>A0AAV7RTP1</accession>
<organism evidence="2 3">
    <name type="scientific">Pleurodeles waltl</name>
    <name type="common">Iberian ribbed newt</name>
    <dbReference type="NCBI Taxonomy" id="8319"/>
    <lineage>
        <taxon>Eukaryota</taxon>
        <taxon>Metazoa</taxon>
        <taxon>Chordata</taxon>
        <taxon>Craniata</taxon>
        <taxon>Vertebrata</taxon>
        <taxon>Euteleostomi</taxon>
        <taxon>Amphibia</taxon>
        <taxon>Batrachia</taxon>
        <taxon>Caudata</taxon>
        <taxon>Salamandroidea</taxon>
        <taxon>Salamandridae</taxon>
        <taxon>Pleurodelinae</taxon>
        <taxon>Pleurodeles</taxon>
    </lineage>
</organism>
<proteinExistence type="predicted"/>
<dbReference type="AlphaFoldDB" id="A0AAV7RTP1"/>
<keyword evidence="3" id="KW-1185">Reference proteome</keyword>
<dbReference type="Proteomes" id="UP001066276">
    <property type="component" value="Chromosome 5"/>
</dbReference>
<sequence length="95" mass="10529">MWFTKNGVSKDFYDPEDLQMFLGGLQHQTKSMDTASSIRPQDPLGPLPGVASSASAPEDTEWPATDSHPSERDLEILKKIYDDRGQVLQAVAKHT</sequence>
<name>A0AAV7RTP1_PLEWA</name>
<dbReference type="EMBL" id="JANPWB010000009">
    <property type="protein sequence ID" value="KAJ1155866.1"/>
    <property type="molecule type" value="Genomic_DNA"/>
</dbReference>
<protein>
    <submittedName>
        <fullName evidence="2">Uncharacterized protein</fullName>
    </submittedName>
</protein>
<evidence type="ECO:0000313" key="2">
    <source>
        <dbReference type="EMBL" id="KAJ1155866.1"/>
    </source>
</evidence>
<gene>
    <name evidence="2" type="ORF">NDU88_008591</name>
</gene>
<comment type="caution">
    <text evidence="2">The sequence shown here is derived from an EMBL/GenBank/DDBJ whole genome shotgun (WGS) entry which is preliminary data.</text>
</comment>
<feature type="region of interest" description="Disordered" evidence="1">
    <location>
        <begin position="29"/>
        <end position="71"/>
    </location>
</feature>